<gene>
    <name evidence="1" type="ORF">LVJ77_08195</name>
</gene>
<dbReference type="EMBL" id="CP091521">
    <property type="protein sequence ID" value="UOP04328.1"/>
    <property type="molecule type" value="Genomic_DNA"/>
</dbReference>
<evidence type="ECO:0000313" key="2">
    <source>
        <dbReference type="Proteomes" id="UP000831534"/>
    </source>
</evidence>
<name>A0A8T9MVC7_9NEIS</name>
<reference evidence="1" key="2">
    <citation type="journal article" date="2022" name="Res Sq">
        <title>Evolution of multicellular longitudinally dividing oral cavity symbionts (Neisseriaceae).</title>
        <authorList>
            <person name="Nyongesa S."/>
            <person name="Weber P."/>
            <person name="Bernet E."/>
            <person name="Pullido F."/>
            <person name="Nieckarz M."/>
            <person name="Delaby M."/>
            <person name="Nieves C."/>
            <person name="Viehboeck T."/>
            <person name="Krause N."/>
            <person name="Rivera-Millot A."/>
            <person name="Nakamura A."/>
            <person name="Vischer N."/>
            <person name="VanNieuwenhze M."/>
            <person name="Brun Y."/>
            <person name="Cava F."/>
            <person name="Bulgheresi S."/>
            <person name="Veyrier F."/>
        </authorList>
    </citation>
    <scope>NUCLEOTIDE SEQUENCE</scope>
    <source>
        <strain evidence="1">17694</strain>
    </source>
</reference>
<dbReference type="Proteomes" id="UP000831534">
    <property type="component" value="Chromosome"/>
</dbReference>
<dbReference type="AlphaFoldDB" id="A0A8T9MVC7"/>
<proteinExistence type="predicted"/>
<organism evidence="1 2">
    <name type="scientific">Conchiformibius kuhniae</name>
    <dbReference type="NCBI Taxonomy" id="211502"/>
    <lineage>
        <taxon>Bacteria</taxon>
        <taxon>Pseudomonadati</taxon>
        <taxon>Pseudomonadota</taxon>
        <taxon>Betaproteobacteria</taxon>
        <taxon>Neisseriales</taxon>
        <taxon>Neisseriaceae</taxon>
        <taxon>Conchiformibius</taxon>
    </lineage>
</organism>
<protein>
    <submittedName>
        <fullName evidence="1">Uncharacterized protein</fullName>
    </submittedName>
</protein>
<accession>A0A8T9MVC7</accession>
<reference evidence="1" key="1">
    <citation type="submission" date="2021-12" db="EMBL/GenBank/DDBJ databases">
        <authorList>
            <person name="Veyrier F.J."/>
        </authorList>
    </citation>
    <scope>NUCLEOTIDE SEQUENCE</scope>
    <source>
        <strain evidence="1">17694</strain>
    </source>
</reference>
<sequence>MPIGGGAHLPQAYRAGQNVYFCKENRWAQTFLYTAAASTLAAECAFAAWQV</sequence>
<keyword evidence="2" id="KW-1185">Reference proteome</keyword>
<evidence type="ECO:0000313" key="1">
    <source>
        <dbReference type="EMBL" id="UOP04328.1"/>
    </source>
</evidence>